<dbReference type="EMBL" id="DF933811">
    <property type="protein sequence ID" value="GAM34148.1"/>
    <property type="molecule type" value="Genomic_DNA"/>
</dbReference>
<dbReference type="CDD" id="cd02947">
    <property type="entry name" value="TRX_family"/>
    <property type="match status" value="1"/>
</dbReference>
<feature type="domain" description="Thioredoxin" evidence="3">
    <location>
        <begin position="699"/>
        <end position="819"/>
    </location>
</feature>
<sequence>MSFPASFQLSFDLSNIIGPVARTVLRLGSIAVLDDINRSGSNGITELRLAALIGRHRIDSYMKENFRNIVAQSHQSIISRVLQAEGLILEAGAGPTVQQAITNPNPALLSMVIQMSLLAFTHEQQSLAQAITTVSSDLRTAGDGTQGFDYVSVLGVITACQQQTAQFPWASFFDSAEAKIFDAVENGQHHNAKKRRRSTAAKQDTLTRAPNRCLPFVILKALFMNLVSIQDFPEHRNLYLHTDSGFSTIVIWCYHVLGISVSVQIKGVSVRFGDEPRIFVEESKPLQAFASMLDVAEISEPLFKLSQVEEDPPIQSEDRVAARGFARRILTLSGVPEANINTMAHWIAAECINFVSLTSSTHDLTPLKVTSMDSQVEYNIRESMAFLFDVAQLDIGLIEKTGQKRKSISGNQTKWIRIMLLMISFARVHNLKSCENLPLSLTAFWDLSKEDFGASFIRGEFVGKIPDTLVCRDIISRLILGHQYSKEYVSNSVLISSWGWSVFLDSFDSLDPENICPGLIHVRLGVPSRKGERKMRIVDGPTEVPIAYGNLLDDSEIPITFWPGVFAGKLNATLIGYYGPDAFSIVQIYEWQMGQKLMKWRLGFRDKHEICLKFNILEQCPCPDYLKDEESQAWIDKLIAEGRLQRRDNMDNADFVVTAMYPSSEETISSSPERVFCTAVKMPKTTDSSRAWFFYVTVISVARASSSSSGPATLHGKVINVESQQAFKELTASGPVVVDFFATWCGPCKAIAPKVGEFSETYTNVRFLQVDVDKQQQIARDLGVTAMPTFILFKNGKPLPDRIRGANVRALENAIKQIA</sequence>
<evidence type="ECO:0000259" key="3">
    <source>
        <dbReference type="PROSITE" id="PS51352"/>
    </source>
</evidence>
<dbReference type="Proteomes" id="UP000053095">
    <property type="component" value="Unassembled WGS sequence"/>
</dbReference>
<dbReference type="Pfam" id="PF00085">
    <property type="entry name" value="Thioredoxin"/>
    <property type="match status" value="1"/>
</dbReference>
<name>A0A6V8GYK2_TALPI</name>
<dbReference type="InterPro" id="IPR017937">
    <property type="entry name" value="Thioredoxin_CS"/>
</dbReference>
<keyword evidence="5" id="KW-1185">Reference proteome</keyword>
<dbReference type="PROSITE" id="PS00194">
    <property type="entry name" value="THIOREDOXIN_1"/>
    <property type="match status" value="1"/>
</dbReference>
<dbReference type="PRINTS" id="PR00421">
    <property type="entry name" value="THIOREDOXIN"/>
</dbReference>
<reference evidence="5" key="1">
    <citation type="journal article" date="2015" name="Genome Announc.">
        <title>Draft genome sequence of Talaromyces cellulolyticus strain Y-94, a source of lignocellulosic biomass-degrading enzymes.</title>
        <authorList>
            <person name="Fujii T."/>
            <person name="Koike H."/>
            <person name="Sawayama S."/>
            <person name="Yano S."/>
            <person name="Inoue H."/>
        </authorList>
    </citation>
    <scope>NUCLEOTIDE SEQUENCE [LARGE SCALE GENOMIC DNA]</scope>
    <source>
        <strain evidence="5">Y-94</strain>
    </source>
</reference>
<proteinExistence type="inferred from homology"/>
<dbReference type="PANTHER" id="PTHR46115">
    <property type="entry name" value="THIOREDOXIN-LIKE PROTEIN 1"/>
    <property type="match status" value="1"/>
</dbReference>
<dbReference type="InterPro" id="IPR036249">
    <property type="entry name" value="Thioredoxin-like_sf"/>
</dbReference>
<dbReference type="Gene3D" id="3.40.30.10">
    <property type="entry name" value="Glutaredoxin"/>
    <property type="match status" value="1"/>
</dbReference>
<keyword evidence="2" id="KW-1015">Disulfide bond</keyword>
<comment type="similarity">
    <text evidence="1">Belongs to the thioredoxin family.</text>
</comment>
<dbReference type="SUPFAM" id="SSF52833">
    <property type="entry name" value="Thioredoxin-like"/>
    <property type="match status" value="1"/>
</dbReference>
<evidence type="ECO:0000256" key="2">
    <source>
        <dbReference type="ARBA" id="ARBA00023157"/>
    </source>
</evidence>
<dbReference type="PROSITE" id="PS51352">
    <property type="entry name" value="THIOREDOXIN_2"/>
    <property type="match status" value="1"/>
</dbReference>
<accession>A0A6V8GYK2</accession>
<protein>
    <recommendedName>
        <fullName evidence="3">Thioredoxin domain-containing protein</fullName>
    </recommendedName>
</protein>
<gene>
    <name evidence="4" type="ORF">TCE0_015f01537</name>
</gene>
<evidence type="ECO:0000256" key="1">
    <source>
        <dbReference type="ARBA" id="ARBA00008987"/>
    </source>
</evidence>
<dbReference type="InterPro" id="IPR013766">
    <property type="entry name" value="Thioredoxin_domain"/>
</dbReference>
<comment type="caution">
    <text evidence="4">The sequence shown here is derived from an EMBL/GenBank/DDBJ whole genome shotgun (WGS) entry which is preliminary data.</text>
</comment>
<evidence type="ECO:0000313" key="4">
    <source>
        <dbReference type="EMBL" id="GAM34148.1"/>
    </source>
</evidence>
<evidence type="ECO:0000313" key="5">
    <source>
        <dbReference type="Proteomes" id="UP000053095"/>
    </source>
</evidence>
<organism evidence="4 5">
    <name type="scientific">Talaromyces pinophilus</name>
    <name type="common">Penicillium pinophilum</name>
    <dbReference type="NCBI Taxonomy" id="128442"/>
    <lineage>
        <taxon>Eukaryota</taxon>
        <taxon>Fungi</taxon>
        <taxon>Dikarya</taxon>
        <taxon>Ascomycota</taxon>
        <taxon>Pezizomycotina</taxon>
        <taxon>Eurotiomycetes</taxon>
        <taxon>Eurotiomycetidae</taxon>
        <taxon>Eurotiales</taxon>
        <taxon>Trichocomaceae</taxon>
        <taxon>Talaromyces</taxon>
        <taxon>Talaromyces sect. Talaromyces</taxon>
    </lineage>
</organism>
<dbReference type="FunFam" id="3.40.30.10:FF:000245">
    <property type="entry name" value="Thioredoxin"/>
    <property type="match status" value="1"/>
</dbReference>
<dbReference type="AlphaFoldDB" id="A0A6V8GYK2"/>